<sequence length="168" mass="18691">MEGAAPGTFIVHDAVVQFAEILVFIRERQAVQVFHFLEGFIALDDAVDAAQDAGHFRPIAAGGQGFQEGRHHVFPFPLEDIVDVFVVFQDLPGRIGYFRAADEDFRVREDLFHQVDEMAGHVDIPDVAGKADGISPKRRDVAQDVIDILIDRVFSHSHVDALVFAGRR</sequence>
<protein>
    <submittedName>
        <fullName evidence="1">Uncharacterized protein</fullName>
    </submittedName>
</protein>
<comment type="caution">
    <text evidence="1">The sequence shown here is derived from an EMBL/GenBank/DDBJ whole genome shotgun (WGS) entry which is preliminary data.</text>
</comment>
<organism evidence="1">
    <name type="scientific">Megasphaera elsdenii CAG:570</name>
    <dbReference type="NCBI Taxonomy" id="1263087"/>
    <lineage>
        <taxon>Bacteria</taxon>
        <taxon>Bacillati</taxon>
        <taxon>Bacillota</taxon>
        <taxon>Negativicutes</taxon>
        <taxon>Veillonellales</taxon>
        <taxon>Veillonellaceae</taxon>
        <taxon>Megasphaera</taxon>
    </lineage>
</organism>
<proteinExistence type="predicted"/>
<evidence type="ECO:0000313" key="1">
    <source>
        <dbReference type="EMBL" id="CDF04376.1"/>
    </source>
</evidence>
<dbReference type="EMBL" id="CBKE010000067">
    <property type="protein sequence ID" value="CDF04376.1"/>
    <property type="molecule type" value="Genomic_DNA"/>
</dbReference>
<dbReference type="AlphaFoldDB" id="R7MVK1"/>
<dbReference type="Proteomes" id="UP000017908">
    <property type="component" value="Unassembled WGS sequence"/>
</dbReference>
<gene>
    <name evidence="1" type="ORF">BN715_00737</name>
</gene>
<name>R7MVK1_MEGEL</name>
<reference evidence="1" key="1">
    <citation type="submission" date="2012-11" db="EMBL/GenBank/DDBJ databases">
        <title>Dependencies among metagenomic species, viruses, plasmids and units of genetic variation.</title>
        <authorList>
            <person name="Nielsen H.B."/>
            <person name="Almeida M."/>
            <person name="Juncker A.S."/>
            <person name="Rasmussen S."/>
            <person name="Li J."/>
            <person name="Sunagawa S."/>
            <person name="Plichta D."/>
            <person name="Gautier L."/>
            <person name="Le Chatelier E."/>
            <person name="Peletier E."/>
            <person name="Bonde I."/>
            <person name="Nielsen T."/>
            <person name="Manichanh C."/>
            <person name="Arumugam M."/>
            <person name="Batto J."/>
            <person name="Santos M.B.Q.D."/>
            <person name="Blom N."/>
            <person name="Borruel N."/>
            <person name="Burgdorf K.S."/>
            <person name="Boumezbeur F."/>
            <person name="Casellas F."/>
            <person name="Dore J."/>
            <person name="Guarner F."/>
            <person name="Hansen T."/>
            <person name="Hildebrand F."/>
            <person name="Kaas R.S."/>
            <person name="Kennedy S."/>
            <person name="Kristiansen K."/>
            <person name="Kultima J.R."/>
            <person name="Leonard P."/>
            <person name="Levenez F."/>
            <person name="Lund O."/>
            <person name="Moumen B."/>
            <person name="Le Paslier D."/>
            <person name="Pons N."/>
            <person name="Pedersen O."/>
            <person name="Prifti E."/>
            <person name="Qin J."/>
            <person name="Raes J."/>
            <person name="Tap J."/>
            <person name="Tims S."/>
            <person name="Ussery D.W."/>
            <person name="Yamada T."/>
            <person name="MetaHit consortium"/>
            <person name="Renault P."/>
            <person name="Sicheritz-Ponten T."/>
            <person name="Bork P."/>
            <person name="Wang J."/>
            <person name="Brunak S."/>
            <person name="Ehrlich S.D."/>
        </authorList>
    </citation>
    <scope>NUCLEOTIDE SEQUENCE [LARGE SCALE GENOMIC DNA]</scope>
</reference>
<accession>R7MVK1</accession>